<accession>A0A369JL59</accession>
<protein>
    <recommendedName>
        <fullName evidence="4">Nucleolar protein 16</fullName>
    </recommendedName>
</protein>
<evidence type="ECO:0000256" key="1">
    <source>
        <dbReference type="ARBA" id="ARBA00002889"/>
    </source>
</evidence>
<feature type="region of interest" description="Disordered" evidence="6">
    <location>
        <begin position="1"/>
        <end position="45"/>
    </location>
</feature>
<dbReference type="Pfam" id="PF09420">
    <property type="entry name" value="Nop16"/>
    <property type="match status" value="1"/>
</dbReference>
<evidence type="ECO:0000256" key="6">
    <source>
        <dbReference type="SAM" id="MobiDB-lite"/>
    </source>
</evidence>
<dbReference type="STRING" id="39966.A0A369JL59"/>
<evidence type="ECO:0000256" key="5">
    <source>
        <dbReference type="ARBA" id="ARBA00023242"/>
    </source>
</evidence>
<evidence type="ECO:0000256" key="3">
    <source>
        <dbReference type="ARBA" id="ARBA00008479"/>
    </source>
</evidence>
<dbReference type="Proteomes" id="UP000076154">
    <property type="component" value="Unassembled WGS sequence"/>
</dbReference>
<dbReference type="InParanoid" id="A0A369JL59"/>
<dbReference type="PANTHER" id="PTHR13243">
    <property type="entry name" value="HSPC111 PROTEIN-RELATED"/>
    <property type="match status" value="1"/>
</dbReference>
<dbReference type="PANTHER" id="PTHR13243:SF1">
    <property type="entry name" value="NUCLEOLAR PROTEIN 16"/>
    <property type="match status" value="1"/>
</dbReference>
<feature type="region of interest" description="Disordered" evidence="6">
    <location>
        <begin position="62"/>
        <end position="136"/>
    </location>
</feature>
<dbReference type="GO" id="GO:0042273">
    <property type="term" value="P:ribosomal large subunit biogenesis"/>
    <property type="evidence" value="ECO:0007669"/>
    <property type="project" value="TreeGrafter"/>
</dbReference>
<feature type="compositionally biased region" description="Polar residues" evidence="6">
    <location>
        <begin position="177"/>
        <end position="187"/>
    </location>
</feature>
<reference evidence="7" key="1">
    <citation type="submission" date="2018-04" db="EMBL/GenBank/DDBJ databases">
        <title>Whole genome sequencing of Hypsizygus marmoreus.</title>
        <authorList>
            <person name="Choi I.-G."/>
            <person name="Min B."/>
            <person name="Kim J.-G."/>
            <person name="Kim S."/>
            <person name="Oh Y.-L."/>
            <person name="Kong W.-S."/>
            <person name="Park H."/>
            <person name="Jeong J."/>
            <person name="Song E.-S."/>
        </authorList>
    </citation>
    <scope>NUCLEOTIDE SEQUENCE [LARGE SCALE GENOMIC DNA]</scope>
    <source>
        <strain evidence="7">51987-8</strain>
    </source>
</reference>
<proteinExistence type="inferred from homology"/>
<evidence type="ECO:0000313" key="7">
    <source>
        <dbReference type="EMBL" id="RDB21307.1"/>
    </source>
</evidence>
<keyword evidence="5" id="KW-0539">Nucleus</keyword>
<comment type="similarity">
    <text evidence="3">Belongs to the NOP16 family.</text>
</comment>
<evidence type="ECO:0000313" key="8">
    <source>
        <dbReference type="Proteomes" id="UP000076154"/>
    </source>
</evidence>
<comment type="subcellular location">
    <subcellularLocation>
        <location evidence="2">Nucleus</location>
        <location evidence="2">Nucleolus</location>
    </subcellularLocation>
</comment>
<feature type="region of interest" description="Disordered" evidence="6">
    <location>
        <begin position="177"/>
        <end position="202"/>
    </location>
</feature>
<feature type="compositionally biased region" description="Low complexity" evidence="6">
    <location>
        <begin position="87"/>
        <end position="100"/>
    </location>
</feature>
<comment type="function">
    <text evidence="1">Involved in the biogenesis of the 60S ribosomal subunit.</text>
</comment>
<dbReference type="EMBL" id="LUEZ02000055">
    <property type="protein sequence ID" value="RDB21307.1"/>
    <property type="molecule type" value="Genomic_DNA"/>
</dbReference>
<comment type="caution">
    <text evidence="7">The sequence shown here is derived from an EMBL/GenBank/DDBJ whole genome shotgun (WGS) entry which is preliminary data.</text>
</comment>
<dbReference type="OrthoDB" id="285729at2759"/>
<keyword evidence="8" id="KW-1185">Reference proteome</keyword>
<dbReference type="GO" id="GO:0005730">
    <property type="term" value="C:nucleolus"/>
    <property type="evidence" value="ECO:0007669"/>
    <property type="project" value="UniProtKB-SubCell"/>
</dbReference>
<organism evidence="7 8">
    <name type="scientific">Hypsizygus marmoreus</name>
    <name type="common">White beech mushroom</name>
    <name type="synonym">Agaricus marmoreus</name>
    <dbReference type="NCBI Taxonomy" id="39966"/>
    <lineage>
        <taxon>Eukaryota</taxon>
        <taxon>Fungi</taxon>
        <taxon>Dikarya</taxon>
        <taxon>Basidiomycota</taxon>
        <taxon>Agaricomycotina</taxon>
        <taxon>Agaricomycetes</taxon>
        <taxon>Agaricomycetidae</taxon>
        <taxon>Agaricales</taxon>
        <taxon>Tricholomatineae</taxon>
        <taxon>Lyophyllaceae</taxon>
        <taxon>Hypsizygus</taxon>
    </lineage>
</organism>
<sequence>MANPRQRRKSRSSSHKPVSHSRHAKRNLKKTPPIRGPKILQDAWDDHKTVRQNYATLGLIHTLNPSASGGVEPLEGQHHPEEMQAESTSLPESSEQGSSSIPKGFGKIIRDENGSILRIEMPEEEEPRDENEGEMVEAEVDETVLEQWVTDLGGGEKSKPAPGDSNVVEALERISSTVNQSSNTLSVPLSGAGPRHSSSGERRYLERLVSKYGRDTEKMAKDRKLNPDQRTAGALRRALKKAGLDGGER</sequence>
<name>A0A369JL59_HYPMA</name>
<evidence type="ECO:0000256" key="4">
    <source>
        <dbReference type="ARBA" id="ARBA00015522"/>
    </source>
</evidence>
<feature type="compositionally biased region" description="Basic residues" evidence="6">
    <location>
        <begin position="1"/>
        <end position="29"/>
    </location>
</feature>
<evidence type="ECO:0000256" key="2">
    <source>
        <dbReference type="ARBA" id="ARBA00004604"/>
    </source>
</evidence>
<feature type="compositionally biased region" description="Acidic residues" evidence="6">
    <location>
        <begin position="122"/>
        <end position="136"/>
    </location>
</feature>
<gene>
    <name evidence="7" type="primary">NOP16</name>
    <name evidence="7" type="ORF">Hypma_011451</name>
</gene>
<dbReference type="FunCoup" id="A0A369JL59">
    <property type="interactions" value="123"/>
</dbReference>
<dbReference type="InterPro" id="IPR019002">
    <property type="entry name" value="Ribosome_biogenesis_Nop16"/>
</dbReference>
<feature type="region of interest" description="Disordered" evidence="6">
    <location>
        <begin position="215"/>
        <end position="249"/>
    </location>
</feature>
<dbReference type="AlphaFoldDB" id="A0A369JL59"/>
<feature type="compositionally biased region" description="Basic and acidic residues" evidence="6">
    <location>
        <begin position="215"/>
        <end position="227"/>
    </location>
</feature>